<keyword evidence="2" id="KW-1133">Transmembrane helix</keyword>
<organism evidence="3 4">
    <name type="scientific">Dactylonectria macrodidyma</name>
    <dbReference type="NCBI Taxonomy" id="307937"/>
    <lineage>
        <taxon>Eukaryota</taxon>
        <taxon>Fungi</taxon>
        <taxon>Dikarya</taxon>
        <taxon>Ascomycota</taxon>
        <taxon>Pezizomycotina</taxon>
        <taxon>Sordariomycetes</taxon>
        <taxon>Hypocreomycetidae</taxon>
        <taxon>Hypocreales</taxon>
        <taxon>Nectriaceae</taxon>
        <taxon>Dactylonectria</taxon>
    </lineage>
</organism>
<feature type="region of interest" description="Disordered" evidence="1">
    <location>
        <begin position="1"/>
        <end position="21"/>
    </location>
</feature>
<gene>
    <name evidence="3" type="ORF">EDB81DRAFT_150563</name>
</gene>
<accession>A0A9P9FME8</accession>
<dbReference type="AlphaFoldDB" id="A0A9P9FME8"/>
<keyword evidence="4" id="KW-1185">Reference proteome</keyword>
<evidence type="ECO:0000313" key="3">
    <source>
        <dbReference type="EMBL" id="KAH7169996.1"/>
    </source>
</evidence>
<proteinExistence type="predicted"/>
<keyword evidence="2" id="KW-0472">Membrane</keyword>
<protein>
    <submittedName>
        <fullName evidence="3">Uncharacterized protein</fullName>
    </submittedName>
</protein>
<dbReference type="CDD" id="cd22997">
    <property type="entry name" value="GT_LH"/>
    <property type="match status" value="1"/>
</dbReference>
<dbReference type="PANTHER" id="PTHR36587">
    <property type="entry name" value="EXPRESSION SITE-ASSOCIATED GENE 3 (ESAG3)-LIKE PROTEIN"/>
    <property type="match status" value="1"/>
</dbReference>
<evidence type="ECO:0000256" key="1">
    <source>
        <dbReference type="SAM" id="MobiDB-lite"/>
    </source>
</evidence>
<comment type="caution">
    <text evidence="3">The sequence shown here is derived from an EMBL/GenBank/DDBJ whole genome shotgun (WGS) entry which is preliminary data.</text>
</comment>
<dbReference type="EMBL" id="JAGMUV010000002">
    <property type="protein sequence ID" value="KAH7169996.1"/>
    <property type="molecule type" value="Genomic_DNA"/>
</dbReference>
<dbReference type="OrthoDB" id="422736at2759"/>
<dbReference type="PANTHER" id="PTHR36587:SF2">
    <property type="entry name" value="EXPRESSION SITE-ASSOCIATED GENE 3 (ESAG3)-LIKE PROTEIN"/>
    <property type="match status" value="1"/>
</dbReference>
<sequence>MSWTDRLLGRPEPSEDTPNAQKGEFFAKWPVLPRSASRLLLRSILILVAITAAICLYMLLTTTDSSESRLLKAASGPVSEETYSDKQLYSGQRRFVVVVPADGPNPDLCKLITSAIALGYPSPVIVNWGETSFKVEGGFWGPYLGKISGTLEYLDRVTLPDTNKGDKLTDDDLVLIVDAYDVWFQLPPNMLLHRYHESNRKANARLAKQWGTSDEMPMKQTILVSAQKRCFPTPKEGSNLHCDAVPESDLMPDIYGPQTDANINHYHEVRPRFMNSGSFMGPAGDMKRYFRRVKERLEKGLAADLPYPGDQGIFAEIWGEQEVWRQWRRDFHSSLTGDLPKTEAAAFLQRDCEFHVGLDYSQNLFLPTVYEENDGRFVRLSDKAAIEKHSKELGISPIHLQGVPEDLVGTHNPLLDISPKESIKTADWGDMPLYADFFTTAVPVVLHHNAWKHGLKERRTKWWDQTWYFSHLRQLLERQMKPGKLRPLVTLPTHNGQLEYFAPKSDAEKRKPRAYSQATVKTAFREIELDDVCRYEDETKDSKKHWYDEVFRDGKGPM</sequence>
<name>A0A9P9FME8_9HYPO</name>
<dbReference type="Proteomes" id="UP000738349">
    <property type="component" value="Unassembled WGS sequence"/>
</dbReference>
<keyword evidence="2" id="KW-0812">Transmembrane</keyword>
<feature type="transmembrane region" description="Helical" evidence="2">
    <location>
        <begin position="39"/>
        <end position="60"/>
    </location>
</feature>
<evidence type="ECO:0000256" key="2">
    <source>
        <dbReference type="SAM" id="Phobius"/>
    </source>
</evidence>
<reference evidence="3" key="1">
    <citation type="journal article" date="2021" name="Nat. Commun.">
        <title>Genetic determinants of endophytism in the Arabidopsis root mycobiome.</title>
        <authorList>
            <person name="Mesny F."/>
            <person name="Miyauchi S."/>
            <person name="Thiergart T."/>
            <person name="Pickel B."/>
            <person name="Atanasova L."/>
            <person name="Karlsson M."/>
            <person name="Huettel B."/>
            <person name="Barry K.W."/>
            <person name="Haridas S."/>
            <person name="Chen C."/>
            <person name="Bauer D."/>
            <person name="Andreopoulos W."/>
            <person name="Pangilinan J."/>
            <person name="LaButti K."/>
            <person name="Riley R."/>
            <person name="Lipzen A."/>
            <person name="Clum A."/>
            <person name="Drula E."/>
            <person name="Henrissat B."/>
            <person name="Kohler A."/>
            <person name="Grigoriev I.V."/>
            <person name="Martin F.M."/>
            <person name="Hacquard S."/>
        </authorList>
    </citation>
    <scope>NUCLEOTIDE SEQUENCE</scope>
    <source>
        <strain evidence="3">MPI-CAGE-AT-0147</strain>
    </source>
</reference>
<evidence type="ECO:0000313" key="4">
    <source>
        <dbReference type="Proteomes" id="UP000738349"/>
    </source>
</evidence>